<dbReference type="PROSITE" id="PS50850">
    <property type="entry name" value="MFS"/>
    <property type="match status" value="1"/>
</dbReference>
<comment type="subcellular location">
    <subcellularLocation>
        <location evidence="1">Cell membrane</location>
        <topology evidence="1">Multi-pass membrane protein</topology>
    </subcellularLocation>
</comment>
<keyword evidence="5 7" id="KW-1133">Transmembrane helix</keyword>
<dbReference type="InterPro" id="IPR011008">
    <property type="entry name" value="Dimeric_a/b-barrel"/>
</dbReference>
<gene>
    <name evidence="9" type="ORF">FR698_02720</name>
</gene>
<feature type="transmembrane region" description="Helical" evidence="7">
    <location>
        <begin position="265"/>
        <end position="286"/>
    </location>
</feature>
<evidence type="ECO:0000256" key="5">
    <source>
        <dbReference type="ARBA" id="ARBA00022989"/>
    </source>
</evidence>
<feature type="transmembrane region" description="Helical" evidence="7">
    <location>
        <begin position="384"/>
        <end position="402"/>
    </location>
</feature>
<proteinExistence type="predicted"/>
<evidence type="ECO:0000256" key="4">
    <source>
        <dbReference type="ARBA" id="ARBA00022692"/>
    </source>
</evidence>
<feature type="transmembrane region" description="Helical" evidence="7">
    <location>
        <begin position="323"/>
        <end position="344"/>
    </location>
</feature>
<dbReference type="Gene3D" id="1.20.1250.20">
    <property type="entry name" value="MFS general substrate transporter like domains"/>
    <property type="match status" value="1"/>
</dbReference>
<dbReference type="OrthoDB" id="9775268at2"/>
<comment type="caution">
    <text evidence="9">The sequence shown here is derived from an EMBL/GenBank/DDBJ whole genome shotgun (WGS) entry which is preliminary data.</text>
</comment>
<accession>A0A5C7EN43</accession>
<dbReference type="GO" id="GO:0022857">
    <property type="term" value="F:transmembrane transporter activity"/>
    <property type="evidence" value="ECO:0007669"/>
    <property type="project" value="InterPro"/>
</dbReference>
<keyword evidence="6 7" id="KW-0472">Membrane</keyword>
<keyword evidence="3" id="KW-1003">Cell membrane</keyword>
<feature type="transmembrane region" description="Helical" evidence="7">
    <location>
        <begin position="298"/>
        <end position="317"/>
    </location>
</feature>
<dbReference type="Proteomes" id="UP000321201">
    <property type="component" value="Unassembled WGS sequence"/>
</dbReference>
<evidence type="ECO:0000256" key="6">
    <source>
        <dbReference type="ARBA" id="ARBA00023136"/>
    </source>
</evidence>
<dbReference type="PANTHER" id="PTHR23513:SF11">
    <property type="entry name" value="STAPHYLOFERRIN A TRANSPORTER"/>
    <property type="match status" value="1"/>
</dbReference>
<dbReference type="Gene3D" id="3.30.70.100">
    <property type="match status" value="1"/>
</dbReference>
<feature type="transmembrane region" description="Helical" evidence="7">
    <location>
        <begin position="117"/>
        <end position="136"/>
    </location>
</feature>
<dbReference type="CDD" id="cd06173">
    <property type="entry name" value="MFS_MefA_like"/>
    <property type="match status" value="1"/>
</dbReference>
<evidence type="ECO:0000256" key="3">
    <source>
        <dbReference type="ARBA" id="ARBA00022475"/>
    </source>
</evidence>
<keyword evidence="4 7" id="KW-0812">Transmembrane</keyword>
<evidence type="ECO:0000313" key="9">
    <source>
        <dbReference type="EMBL" id="TXF13009.1"/>
    </source>
</evidence>
<dbReference type="InterPro" id="IPR036259">
    <property type="entry name" value="MFS_trans_sf"/>
</dbReference>
<dbReference type="GO" id="GO:0005886">
    <property type="term" value="C:plasma membrane"/>
    <property type="evidence" value="ECO:0007669"/>
    <property type="project" value="UniProtKB-SubCell"/>
</dbReference>
<feature type="transmembrane region" description="Helical" evidence="7">
    <location>
        <begin position="169"/>
        <end position="193"/>
    </location>
</feature>
<sequence length="555" mass="59533">MDDTLRSQQPALASAWAPLKRSVFRRLWTAALISNVGTWMQNMGTGWLMAELTRSPAMVALVQAAQSLPIFLLALPAGALADIVDRRSQLFVAQVWMLSFASVLAAMTYAGLTTPGWLLALTFLIGCGAAAMNPAWSASVQELVPRSELTSAVALNSLSLNLSRAVGPALAGAIVATAGTATVFLANALSYLGMMAALRSWRRPAPVVNMPAERLMGALRSGFRYARHAPLLQRVLVRGLAFFPFAAAVWALLPLIASEELGGGATLYGGLLACIGTGAVAGAFAMPWLRARFSRDRIVMYATLAYAGANGLLAAFANVYAAAFALLVVGAGWIAVLSAMQVAAQTALPPWVRARGLALHMVVLMGCMSAGSVIWGQLAEVVGIPWTLAAAGAGSALAVFATRTIHIGGHDHVDLTPAMHWPEPMPAEALEPDAGPVLVTVEYQVRPEHVNRFLKAMRSVRRMRLRDGAVYWQIFRDTERPERFVEHFITESWAEHLRQHARVTRADRDLETRILALHSGREPPRVIHYLAAEAWMSAVAAAEPQGRGRVSGGEA</sequence>
<organism evidence="9 10">
    <name type="scientific">Pelomicrobium methylotrophicum</name>
    <dbReference type="NCBI Taxonomy" id="2602750"/>
    <lineage>
        <taxon>Bacteria</taxon>
        <taxon>Pseudomonadati</taxon>
        <taxon>Pseudomonadota</taxon>
        <taxon>Hydrogenophilia</taxon>
        <taxon>Hydrogenophilia incertae sedis</taxon>
        <taxon>Pelomicrobium</taxon>
    </lineage>
</organism>
<evidence type="ECO:0000313" key="10">
    <source>
        <dbReference type="Proteomes" id="UP000321201"/>
    </source>
</evidence>
<dbReference type="SUPFAM" id="SSF103473">
    <property type="entry name" value="MFS general substrate transporter"/>
    <property type="match status" value="1"/>
</dbReference>
<evidence type="ECO:0000256" key="7">
    <source>
        <dbReference type="SAM" id="Phobius"/>
    </source>
</evidence>
<dbReference type="AlphaFoldDB" id="A0A5C7EN43"/>
<protein>
    <submittedName>
        <fullName evidence="9">MFS transporter</fullName>
    </submittedName>
</protein>
<evidence type="ECO:0000256" key="2">
    <source>
        <dbReference type="ARBA" id="ARBA00022448"/>
    </source>
</evidence>
<feature type="transmembrane region" description="Helical" evidence="7">
    <location>
        <begin position="91"/>
        <end position="110"/>
    </location>
</feature>
<reference evidence="9 10" key="1">
    <citation type="submission" date="2019-08" db="EMBL/GenBank/DDBJ databases">
        <title>Pelomicrobium methylotrophicum gen. nov., sp. nov. a moderately thermophilic, facultatively anaerobic, lithoautotrophic and methylotrophic bacterium isolated from a terrestrial mud volcano.</title>
        <authorList>
            <person name="Slobodkina G.B."/>
            <person name="Merkel A.Y."/>
            <person name="Slobodkin A.I."/>
        </authorList>
    </citation>
    <scope>NUCLEOTIDE SEQUENCE [LARGE SCALE GENOMIC DNA]</scope>
    <source>
        <strain evidence="9 10">SM250</strain>
    </source>
</reference>
<dbReference type="InterPro" id="IPR020846">
    <property type="entry name" value="MFS_dom"/>
</dbReference>
<keyword evidence="10" id="KW-1185">Reference proteome</keyword>
<dbReference type="InterPro" id="IPR010290">
    <property type="entry name" value="TM_effector"/>
</dbReference>
<dbReference type="RefSeq" id="WP_147798653.1">
    <property type="nucleotide sequence ID" value="NZ_VPFL01000003.1"/>
</dbReference>
<feature type="domain" description="Major facilitator superfamily (MFS) profile" evidence="8">
    <location>
        <begin position="23"/>
        <end position="410"/>
    </location>
</feature>
<name>A0A5C7EN43_9PROT</name>
<dbReference type="SUPFAM" id="SSF54909">
    <property type="entry name" value="Dimeric alpha+beta barrel"/>
    <property type="match status" value="1"/>
</dbReference>
<feature type="transmembrane region" description="Helical" evidence="7">
    <location>
        <begin position="356"/>
        <end position="378"/>
    </location>
</feature>
<feature type="transmembrane region" description="Helical" evidence="7">
    <location>
        <begin position="57"/>
        <end position="79"/>
    </location>
</feature>
<dbReference type="EMBL" id="VPFL01000003">
    <property type="protein sequence ID" value="TXF13009.1"/>
    <property type="molecule type" value="Genomic_DNA"/>
</dbReference>
<keyword evidence="2" id="KW-0813">Transport</keyword>
<dbReference type="InParanoid" id="A0A5C7EN43"/>
<evidence type="ECO:0000259" key="8">
    <source>
        <dbReference type="PROSITE" id="PS50850"/>
    </source>
</evidence>
<evidence type="ECO:0000256" key="1">
    <source>
        <dbReference type="ARBA" id="ARBA00004651"/>
    </source>
</evidence>
<feature type="transmembrane region" description="Helical" evidence="7">
    <location>
        <begin position="235"/>
        <end position="253"/>
    </location>
</feature>
<dbReference type="Pfam" id="PF05977">
    <property type="entry name" value="MFS_3"/>
    <property type="match status" value="1"/>
</dbReference>
<dbReference type="PANTHER" id="PTHR23513">
    <property type="entry name" value="INTEGRAL MEMBRANE EFFLUX PROTEIN-RELATED"/>
    <property type="match status" value="1"/>
</dbReference>